<keyword evidence="2" id="KW-1185">Reference proteome</keyword>
<evidence type="ECO:0000313" key="1">
    <source>
        <dbReference type="EMBL" id="MQL86066.1"/>
    </source>
</evidence>
<sequence length="77" mass="8608">MRSHWQPATMLPKRNLGAGSEISESNLVPTRSKCRFRIGTSWVVPIIGRTNIRVLPKGATIGVLVPTLSEVRLIWKE</sequence>
<dbReference type="Proteomes" id="UP000652761">
    <property type="component" value="Unassembled WGS sequence"/>
</dbReference>
<dbReference type="EMBL" id="NMUH01000868">
    <property type="protein sequence ID" value="MQL86066.1"/>
    <property type="molecule type" value="Genomic_DNA"/>
</dbReference>
<organism evidence="1 2">
    <name type="scientific">Colocasia esculenta</name>
    <name type="common">Wild taro</name>
    <name type="synonym">Arum esculentum</name>
    <dbReference type="NCBI Taxonomy" id="4460"/>
    <lineage>
        <taxon>Eukaryota</taxon>
        <taxon>Viridiplantae</taxon>
        <taxon>Streptophyta</taxon>
        <taxon>Embryophyta</taxon>
        <taxon>Tracheophyta</taxon>
        <taxon>Spermatophyta</taxon>
        <taxon>Magnoliopsida</taxon>
        <taxon>Liliopsida</taxon>
        <taxon>Araceae</taxon>
        <taxon>Aroideae</taxon>
        <taxon>Colocasieae</taxon>
        <taxon>Colocasia</taxon>
    </lineage>
</organism>
<name>A0A843UU83_COLES</name>
<protein>
    <submittedName>
        <fullName evidence="1">Uncharacterized protein</fullName>
    </submittedName>
</protein>
<dbReference type="AlphaFoldDB" id="A0A843UU83"/>
<evidence type="ECO:0000313" key="2">
    <source>
        <dbReference type="Proteomes" id="UP000652761"/>
    </source>
</evidence>
<gene>
    <name evidence="1" type="ORF">Taro_018584</name>
</gene>
<reference evidence="1" key="1">
    <citation type="submission" date="2017-07" db="EMBL/GenBank/DDBJ databases">
        <title>Taro Niue Genome Assembly and Annotation.</title>
        <authorList>
            <person name="Atibalentja N."/>
            <person name="Keating K."/>
            <person name="Fields C.J."/>
        </authorList>
    </citation>
    <scope>NUCLEOTIDE SEQUENCE</scope>
    <source>
        <strain evidence="1">Niue_2</strain>
        <tissue evidence="1">Leaf</tissue>
    </source>
</reference>
<comment type="caution">
    <text evidence="1">The sequence shown here is derived from an EMBL/GenBank/DDBJ whole genome shotgun (WGS) entry which is preliminary data.</text>
</comment>
<accession>A0A843UU83</accession>
<proteinExistence type="predicted"/>